<reference evidence="2 3" key="1">
    <citation type="submission" date="2021-03" db="EMBL/GenBank/DDBJ databases">
        <title>Genomic Encyclopedia of Type Strains, Phase IV (KMG-IV): sequencing the most valuable type-strain genomes for metagenomic binning, comparative biology and taxonomic classification.</title>
        <authorList>
            <person name="Goeker M."/>
        </authorList>
    </citation>
    <scope>NUCLEOTIDE SEQUENCE [LARGE SCALE GENOMIC DNA]</scope>
    <source>
        <strain evidence="2 3">DSM 21292</strain>
    </source>
</reference>
<dbReference type="GO" id="GO:0003677">
    <property type="term" value="F:DNA binding"/>
    <property type="evidence" value="ECO:0007669"/>
    <property type="project" value="UniProtKB-KW"/>
</dbReference>
<comment type="caution">
    <text evidence="2">The sequence shown here is derived from an EMBL/GenBank/DDBJ whole genome shotgun (WGS) entry which is preliminary data.</text>
</comment>
<protein>
    <submittedName>
        <fullName evidence="2">DNA-binding LytR/AlgR family response regulator</fullName>
    </submittedName>
</protein>
<proteinExistence type="predicted"/>
<dbReference type="Proteomes" id="UP000810207">
    <property type="component" value="Unassembled WGS sequence"/>
</dbReference>
<keyword evidence="2" id="KW-0238">DNA-binding</keyword>
<dbReference type="InterPro" id="IPR007492">
    <property type="entry name" value="LytTR_DNA-bd_dom"/>
</dbReference>
<name>A0ABS4S2C0_PAEXY</name>
<dbReference type="PROSITE" id="PS50930">
    <property type="entry name" value="HTH_LYTTR"/>
    <property type="match status" value="1"/>
</dbReference>
<gene>
    <name evidence="2" type="ORF">J2Z28_005957</name>
</gene>
<sequence>MSPKGNIIVVSLDEIVAMVVQDDEIEIRTKTRRGRPLRNLAEYERLFAPFGFEKASKSVIVNTDRIWTFCEENKTLYFDKKA</sequence>
<organism evidence="2 3">
    <name type="scientific">Paenibacillus xylanexedens</name>
    <dbReference type="NCBI Taxonomy" id="528191"/>
    <lineage>
        <taxon>Bacteria</taxon>
        <taxon>Bacillati</taxon>
        <taxon>Bacillota</taxon>
        <taxon>Bacilli</taxon>
        <taxon>Bacillales</taxon>
        <taxon>Paenibacillaceae</taxon>
        <taxon>Paenibacillus</taxon>
    </lineage>
</organism>
<evidence type="ECO:0000313" key="3">
    <source>
        <dbReference type="Proteomes" id="UP000810207"/>
    </source>
</evidence>
<dbReference type="EMBL" id="JAGIKV010000035">
    <property type="protein sequence ID" value="MBP2249262.1"/>
    <property type="molecule type" value="Genomic_DNA"/>
</dbReference>
<dbReference type="Gene3D" id="2.40.50.1020">
    <property type="entry name" value="LytTr DNA-binding domain"/>
    <property type="match status" value="1"/>
</dbReference>
<dbReference type="RefSeq" id="WP_211085456.1">
    <property type="nucleotide sequence ID" value="NZ_CBCSLC010000001.1"/>
</dbReference>
<evidence type="ECO:0000313" key="2">
    <source>
        <dbReference type="EMBL" id="MBP2249262.1"/>
    </source>
</evidence>
<dbReference type="Pfam" id="PF04397">
    <property type="entry name" value="LytTR"/>
    <property type="match status" value="1"/>
</dbReference>
<evidence type="ECO:0000259" key="1">
    <source>
        <dbReference type="PROSITE" id="PS50930"/>
    </source>
</evidence>
<feature type="domain" description="HTH LytTR-type" evidence="1">
    <location>
        <begin position="1"/>
        <end position="82"/>
    </location>
</feature>
<keyword evidence="3" id="KW-1185">Reference proteome</keyword>
<accession>A0ABS4S2C0</accession>